<evidence type="ECO:0000313" key="3">
    <source>
        <dbReference type="EMBL" id="RNF24893.1"/>
    </source>
</evidence>
<proteinExistence type="predicted"/>
<feature type="non-terminal residue" evidence="3">
    <location>
        <position position="1"/>
    </location>
</feature>
<protein>
    <submittedName>
        <fullName evidence="3">Uncharacterized protein</fullName>
    </submittedName>
</protein>
<feature type="compositionally biased region" description="Gly residues" evidence="1">
    <location>
        <begin position="46"/>
        <end position="55"/>
    </location>
</feature>
<comment type="caution">
    <text evidence="3">The sequence shown here is derived from an EMBL/GenBank/DDBJ whole genome shotgun (WGS) entry which is preliminary data.</text>
</comment>
<keyword evidence="4" id="KW-1185">Reference proteome</keyword>
<dbReference type="RefSeq" id="XP_029230579.1">
    <property type="nucleotide sequence ID" value="XM_029369334.1"/>
</dbReference>
<feature type="region of interest" description="Disordered" evidence="1">
    <location>
        <begin position="1"/>
        <end position="100"/>
    </location>
</feature>
<feature type="compositionally biased region" description="Basic and acidic residues" evidence="1">
    <location>
        <begin position="497"/>
        <end position="507"/>
    </location>
</feature>
<dbReference type="Proteomes" id="UP000284403">
    <property type="component" value="Unassembled WGS sequence"/>
</dbReference>
<organism evidence="3 4">
    <name type="scientific">Trypanosoma conorhini</name>
    <dbReference type="NCBI Taxonomy" id="83891"/>
    <lineage>
        <taxon>Eukaryota</taxon>
        <taxon>Discoba</taxon>
        <taxon>Euglenozoa</taxon>
        <taxon>Kinetoplastea</taxon>
        <taxon>Metakinetoplastina</taxon>
        <taxon>Trypanosomatida</taxon>
        <taxon>Trypanosomatidae</taxon>
        <taxon>Trypanosoma</taxon>
    </lineage>
</organism>
<dbReference type="AlphaFoldDB" id="A0A422Q4L8"/>
<keyword evidence="2" id="KW-0472">Membrane</keyword>
<name>A0A422Q4L8_9TRYP</name>
<feature type="transmembrane region" description="Helical" evidence="2">
    <location>
        <begin position="283"/>
        <end position="304"/>
    </location>
</feature>
<keyword evidence="2" id="KW-0812">Transmembrane</keyword>
<keyword evidence="2" id="KW-1133">Transmembrane helix</keyword>
<reference evidence="3 4" key="1">
    <citation type="journal article" date="2018" name="BMC Genomics">
        <title>Genomic comparison of Trypanosoma conorhini and Trypanosoma rangeli to Trypanosoma cruzi strains of high and low virulence.</title>
        <authorList>
            <person name="Bradwell K.R."/>
            <person name="Koparde V.N."/>
            <person name="Matveyev A.V."/>
            <person name="Serrano M.G."/>
            <person name="Alves J.M."/>
            <person name="Parikh H."/>
            <person name="Huang B."/>
            <person name="Lee V."/>
            <person name="Espinosa-Alvarez O."/>
            <person name="Ortiz P.A."/>
            <person name="Costa-Martins A.G."/>
            <person name="Teixeira M.M."/>
            <person name="Buck G.A."/>
        </authorList>
    </citation>
    <scope>NUCLEOTIDE SEQUENCE [LARGE SCALE GENOMIC DNA]</scope>
    <source>
        <strain evidence="3 4">025E</strain>
    </source>
</reference>
<feature type="compositionally biased region" description="Basic residues" evidence="1">
    <location>
        <begin position="90"/>
        <end position="100"/>
    </location>
</feature>
<accession>A0A422Q4L8</accession>
<dbReference type="EMBL" id="MKKU01000093">
    <property type="protein sequence ID" value="RNF24893.1"/>
    <property type="molecule type" value="Genomic_DNA"/>
</dbReference>
<evidence type="ECO:0000256" key="1">
    <source>
        <dbReference type="SAM" id="MobiDB-lite"/>
    </source>
</evidence>
<feature type="region of interest" description="Disordered" evidence="1">
    <location>
        <begin position="312"/>
        <end position="385"/>
    </location>
</feature>
<evidence type="ECO:0000313" key="4">
    <source>
        <dbReference type="Proteomes" id="UP000284403"/>
    </source>
</evidence>
<feature type="compositionally biased region" description="Low complexity" evidence="1">
    <location>
        <begin position="508"/>
        <end position="517"/>
    </location>
</feature>
<feature type="compositionally biased region" description="Basic residues" evidence="1">
    <location>
        <begin position="65"/>
        <end position="78"/>
    </location>
</feature>
<feature type="region of interest" description="Disordered" evidence="1">
    <location>
        <begin position="497"/>
        <end position="536"/>
    </location>
</feature>
<gene>
    <name evidence="3" type="ORF">Tco025E_02408</name>
</gene>
<sequence length="536" mass="58018">GRTCQVGRSSREGGAPYGSGPSAPGPCAVSIRRFSKPGAPPEPGPGEKGGPGGGRAEWPRERARGTRRASWRLPRHMRGAGPAALSVPLGKKRNSPPCRRRKLEKDAEEHLHPHALVRSLAIPATPSGSICPRRTAQVTPRGLFGRVQRQRPHKKRPCDDREAGAADRCQRFLGAMCAQSARAAPQPLATERTPQAPTLADLTARANRAVVRKQLVCEGAPGHLLPRAARQSKFDLEGLEAPELDSSACNWLGSLAGLFGPPSREPFAVHGDNTCVDGVARPLGGGSALCFIVLLLFPALILLLRPYTPRWQRHSTPRKPQIVGFPPSSRLGGGNGPGKRAGAQLRQPRGTAKAPSRQSTQRSGGGAPRARRGGAVAGGEKETSHRRSGRMVLCALRLKRRVLPIRNTLVGGIGGGSSFFPLFRRRRREAAIFFPTASYGGLRHYLGRFSFCENKCLKGRARAKKKTKRKGERLWFASLFLLPLRRAFLLRWRCGGKEGGREKKKAEAAAGHWAGAELPQSSWQRRAPPTTTTTKK</sequence>
<evidence type="ECO:0000256" key="2">
    <source>
        <dbReference type="SAM" id="Phobius"/>
    </source>
</evidence>
<dbReference type="GeneID" id="40316019"/>